<dbReference type="InterPro" id="IPR007569">
    <property type="entry name" value="DUF559"/>
</dbReference>
<evidence type="ECO:0000313" key="3">
    <source>
        <dbReference type="Proteomes" id="UP000642509"/>
    </source>
</evidence>
<dbReference type="RefSeq" id="WP_188806529.1">
    <property type="nucleotide sequence ID" value="NZ_BAAAOU010000002.1"/>
</dbReference>
<dbReference type="EMBL" id="BMLQ01000007">
    <property type="protein sequence ID" value="GGO47669.1"/>
    <property type="molecule type" value="Genomic_DNA"/>
</dbReference>
<evidence type="ECO:0000313" key="2">
    <source>
        <dbReference type="EMBL" id="GGO47669.1"/>
    </source>
</evidence>
<dbReference type="Gene3D" id="3.40.960.10">
    <property type="entry name" value="VSR Endonuclease"/>
    <property type="match status" value="1"/>
</dbReference>
<gene>
    <name evidence="2" type="ORF">GCM10010977_25470</name>
</gene>
<accession>A0ABQ2M639</accession>
<sequence>MVHRRALPEPLQHTPFTRAEARRHGVSRKRLEARDIVRLGHGLLASSSVDTGWPAGFDEPGHGMGRLSLAALARQFPDAVYSHGTAALVFRLPLPDIVASDTTIHLTWCSGTGAAQRKGITAHRSPVPEEDRVQFRRLPLTSPARTWVDMASHLDLTDLIILGDAIVNRPWDQDRRVDGLATLAGLSDALLRAGSVKGVRNARAALARCRVGADSPPETLTRLALVDAGLPEPAVQLKGDPSDRFAPAADLGYREQKIAIQYDGKHHRTASQQASDANRDAWFQERGWLVIRLTSLDLGQGFSRLIHVVRRRFEAHGNSATA</sequence>
<proteinExistence type="predicted"/>
<protein>
    <recommendedName>
        <fullName evidence="1">DUF559 domain-containing protein</fullName>
    </recommendedName>
</protein>
<feature type="domain" description="DUF559" evidence="1">
    <location>
        <begin position="252"/>
        <end position="295"/>
    </location>
</feature>
<reference evidence="3" key="1">
    <citation type="journal article" date="2019" name="Int. J. Syst. Evol. Microbiol.">
        <title>The Global Catalogue of Microorganisms (GCM) 10K type strain sequencing project: providing services to taxonomists for standard genome sequencing and annotation.</title>
        <authorList>
            <consortium name="The Broad Institute Genomics Platform"/>
            <consortium name="The Broad Institute Genome Sequencing Center for Infectious Disease"/>
            <person name="Wu L."/>
            <person name="Ma J."/>
        </authorList>
    </citation>
    <scope>NUCLEOTIDE SEQUENCE [LARGE SCALE GENOMIC DNA]</scope>
    <source>
        <strain evidence="3">CGMCC 1.7064</strain>
    </source>
</reference>
<dbReference type="SUPFAM" id="SSF52980">
    <property type="entry name" value="Restriction endonuclease-like"/>
    <property type="match status" value="1"/>
</dbReference>
<dbReference type="Proteomes" id="UP000642509">
    <property type="component" value="Unassembled WGS sequence"/>
</dbReference>
<comment type="caution">
    <text evidence="2">The sequence shown here is derived from an EMBL/GenBank/DDBJ whole genome shotgun (WGS) entry which is preliminary data.</text>
</comment>
<organism evidence="2 3">
    <name type="scientific">Citricoccus zhacaiensis</name>
    <dbReference type="NCBI Taxonomy" id="489142"/>
    <lineage>
        <taxon>Bacteria</taxon>
        <taxon>Bacillati</taxon>
        <taxon>Actinomycetota</taxon>
        <taxon>Actinomycetes</taxon>
        <taxon>Micrococcales</taxon>
        <taxon>Micrococcaceae</taxon>
        <taxon>Citricoccus</taxon>
    </lineage>
</organism>
<keyword evidence="3" id="KW-1185">Reference proteome</keyword>
<dbReference type="InterPro" id="IPR011335">
    <property type="entry name" value="Restrct_endonuc-II-like"/>
</dbReference>
<evidence type="ECO:0000259" key="1">
    <source>
        <dbReference type="Pfam" id="PF04480"/>
    </source>
</evidence>
<name>A0ABQ2M639_9MICC</name>
<dbReference type="Pfam" id="PF04480">
    <property type="entry name" value="DUF559"/>
    <property type="match status" value="1"/>
</dbReference>